<evidence type="ECO:0000313" key="7">
    <source>
        <dbReference type="EMBL" id="CAF0974650.1"/>
    </source>
</evidence>
<name>A0A814F1F0_9BILA</name>
<feature type="transmembrane region" description="Helical" evidence="5">
    <location>
        <begin position="172"/>
        <end position="197"/>
    </location>
</feature>
<evidence type="ECO:0000256" key="1">
    <source>
        <dbReference type="ARBA" id="ARBA00004370"/>
    </source>
</evidence>
<reference evidence="7" key="1">
    <citation type="submission" date="2021-02" db="EMBL/GenBank/DDBJ databases">
        <authorList>
            <person name="Nowell W R."/>
        </authorList>
    </citation>
    <scope>NUCLEOTIDE SEQUENCE</scope>
</reference>
<dbReference type="Proteomes" id="UP000663860">
    <property type="component" value="Unassembled WGS sequence"/>
</dbReference>
<dbReference type="AlphaFoldDB" id="A0A814F1F0"/>
<feature type="transmembrane region" description="Helical" evidence="5">
    <location>
        <begin position="6"/>
        <end position="31"/>
    </location>
</feature>
<evidence type="ECO:0000256" key="4">
    <source>
        <dbReference type="ARBA" id="ARBA00023136"/>
    </source>
</evidence>
<sequence length="365" mass="42893">MTPLFIFLDLVAIFSLLVGIFTSTLILFIIARQLIRHHIITNILLANTCICTLELCLSNLIIYINILMNDIQSSIFIPNIYDQQNLCPIRSYFLFTGFALLYTSYCLQAYYRLRLVIFYKKNDNYKTFIYLCLFQWIFSFLLVLPMLITQSFVYIPEDFFCPIPFTKPLSVLYIAVCVYGIFLIVFSSIYFSIYIYATRITMITLKRRRIINRQLTMLKRIILPACSLLFLGIVYLSLFTQTIINQYQTHFLTYRLSYLFIAIGMSFIHIITILQTPSIKAAVLNLFYNMKQQIWRNKENRNNVIYNSSIITECQQRKQEDSASVNLQGNHFHLINGQNTIPIQMSLTEEETLLKKTDIENNFIE</sequence>
<evidence type="ECO:0000313" key="9">
    <source>
        <dbReference type="Proteomes" id="UP000663860"/>
    </source>
</evidence>
<dbReference type="SUPFAM" id="SSF81321">
    <property type="entry name" value="Family A G protein-coupled receptor-like"/>
    <property type="match status" value="1"/>
</dbReference>
<feature type="transmembrane region" description="Helical" evidence="5">
    <location>
        <begin position="258"/>
        <end position="288"/>
    </location>
</feature>
<dbReference type="InterPro" id="IPR017452">
    <property type="entry name" value="GPCR_Rhodpsn_7TM"/>
</dbReference>
<feature type="transmembrane region" description="Helical" evidence="5">
    <location>
        <begin position="43"/>
        <end position="68"/>
    </location>
</feature>
<dbReference type="EMBL" id="CAJOBB010003205">
    <property type="protein sequence ID" value="CAF4027051.1"/>
    <property type="molecule type" value="Genomic_DNA"/>
</dbReference>
<feature type="domain" description="G-protein coupled receptors family 1 profile" evidence="6">
    <location>
        <begin position="22"/>
        <end position="272"/>
    </location>
</feature>
<dbReference type="Proteomes" id="UP000663868">
    <property type="component" value="Unassembled WGS sequence"/>
</dbReference>
<comment type="subcellular location">
    <subcellularLocation>
        <location evidence="1">Membrane</location>
    </subcellularLocation>
</comment>
<evidence type="ECO:0000259" key="6">
    <source>
        <dbReference type="PROSITE" id="PS50262"/>
    </source>
</evidence>
<organism evidence="7 9">
    <name type="scientific">Adineta steineri</name>
    <dbReference type="NCBI Taxonomy" id="433720"/>
    <lineage>
        <taxon>Eukaryota</taxon>
        <taxon>Metazoa</taxon>
        <taxon>Spiralia</taxon>
        <taxon>Gnathifera</taxon>
        <taxon>Rotifera</taxon>
        <taxon>Eurotatoria</taxon>
        <taxon>Bdelloidea</taxon>
        <taxon>Adinetida</taxon>
        <taxon>Adinetidae</taxon>
        <taxon>Adineta</taxon>
    </lineage>
</organism>
<evidence type="ECO:0000256" key="2">
    <source>
        <dbReference type="ARBA" id="ARBA00022692"/>
    </source>
</evidence>
<keyword evidence="4 5" id="KW-0472">Membrane</keyword>
<feature type="transmembrane region" description="Helical" evidence="5">
    <location>
        <begin position="128"/>
        <end position="152"/>
    </location>
</feature>
<dbReference type="GO" id="GO:0016020">
    <property type="term" value="C:membrane"/>
    <property type="evidence" value="ECO:0007669"/>
    <property type="project" value="UniProtKB-SubCell"/>
</dbReference>
<keyword evidence="3 5" id="KW-1133">Transmembrane helix</keyword>
<evidence type="ECO:0000256" key="5">
    <source>
        <dbReference type="SAM" id="Phobius"/>
    </source>
</evidence>
<protein>
    <recommendedName>
        <fullName evidence="6">G-protein coupled receptors family 1 profile domain-containing protein</fullName>
    </recommendedName>
</protein>
<evidence type="ECO:0000256" key="3">
    <source>
        <dbReference type="ARBA" id="ARBA00022989"/>
    </source>
</evidence>
<comment type="caution">
    <text evidence="7">The sequence shown here is derived from an EMBL/GenBank/DDBJ whole genome shotgun (WGS) entry which is preliminary data.</text>
</comment>
<proteinExistence type="predicted"/>
<accession>A0A814F1F0</accession>
<keyword evidence="2 5" id="KW-0812">Transmembrane</keyword>
<dbReference type="CDD" id="cd00637">
    <property type="entry name" value="7tm_classA_rhodopsin-like"/>
    <property type="match status" value="1"/>
</dbReference>
<dbReference type="EMBL" id="CAJNOE010000145">
    <property type="protein sequence ID" value="CAF0974650.1"/>
    <property type="molecule type" value="Genomic_DNA"/>
</dbReference>
<feature type="transmembrane region" description="Helical" evidence="5">
    <location>
        <begin position="88"/>
        <end position="107"/>
    </location>
</feature>
<feature type="transmembrane region" description="Helical" evidence="5">
    <location>
        <begin position="218"/>
        <end position="238"/>
    </location>
</feature>
<dbReference type="PROSITE" id="PS50262">
    <property type="entry name" value="G_PROTEIN_RECEP_F1_2"/>
    <property type="match status" value="1"/>
</dbReference>
<evidence type="ECO:0000313" key="8">
    <source>
        <dbReference type="EMBL" id="CAF4027051.1"/>
    </source>
</evidence>
<gene>
    <name evidence="7" type="ORF">IZO911_LOCUS16233</name>
    <name evidence="8" type="ORF">KXQ929_LOCUS30046</name>
</gene>
<dbReference type="Gene3D" id="1.20.1070.10">
    <property type="entry name" value="Rhodopsin 7-helix transmembrane proteins"/>
    <property type="match status" value="1"/>
</dbReference>